<dbReference type="GO" id="GO:0016787">
    <property type="term" value="F:hydrolase activity"/>
    <property type="evidence" value="ECO:0007669"/>
    <property type="project" value="UniProtKB-KW"/>
</dbReference>
<gene>
    <name evidence="2" type="ORF">HHU12_09615</name>
</gene>
<dbReference type="Gene3D" id="3.40.50.850">
    <property type="entry name" value="Isochorismatase-like"/>
    <property type="match status" value="1"/>
</dbReference>
<sequence>MLNVEYTGLILVDVQGNLARKVHESETTIKNIKNLLRGCQILDVPVVWLEQNPEGLGGTIEELSVHMKDNNEPIPKFYFNAMAEEAVENRIKALNKQNWIICGIEAHICVYQTVMGLLQRNYTVEVVADAISSRKKENIDIALSKFERAGVGITNVEMCLYELMRTSQRKEFKEILSLIK</sequence>
<dbReference type="Proteomes" id="UP000576082">
    <property type="component" value="Unassembled WGS sequence"/>
</dbReference>
<keyword evidence="3" id="KW-1185">Reference proteome</keyword>
<dbReference type="InterPro" id="IPR050993">
    <property type="entry name" value="Isochorismatase_domain"/>
</dbReference>
<dbReference type="EMBL" id="JABANE010000021">
    <property type="protein sequence ID" value="NME68216.1"/>
    <property type="molecule type" value="Genomic_DNA"/>
</dbReference>
<reference evidence="2 3" key="1">
    <citation type="submission" date="2020-04" db="EMBL/GenBank/DDBJ databases">
        <title>Flammeovirga sp. SR4, a novel species isolated from seawater.</title>
        <authorList>
            <person name="Wang X."/>
        </authorList>
    </citation>
    <scope>NUCLEOTIDE SEQUENCE [LARGE SCALE GENOMIC DNA]</scope>
    <source>
        <strain evidence="2 3">ATCC 23126</strain>
    </source>
</reference>
<dbReference type="CDD" id="cd01012">
    <property type="entry name" value="YcaC_related"/>
    <property type="match status" value="1"/>
</dbReference>
<evidence type="ECO:0000313" key="3">
    <source>
        <dbReference type="Proteomes" id="UP000576082"/>
    </source>
</evidence>
<dbReference type="AlphaFoldDB" id="A0A7X9P298"/>
<proteinExistence type="predicted"/>
<dbReference type="SUPFAM" id="SSF52499">
    <property type="entry name" value="Isochorismatase-like hydrolases"/>
    <property type="match status" value="1"/>
</dbReference>
<dbReference type="PANTHER" id="PTHR14119">
    <property type="entry name" value="HYDROLASE"/>
    <property type="match status" value="1"/>
</dbReference>
<dbReference type="InterPro" id="IPR036380">
    <property type="entry name" value="Isochorismatase-like_sf"/>
</dbReference>
<name>A0A7X9P298_9BACT</name>
<evidence type="ECO:0000313" key="2">
    <source>
        <dbReference type="EMBL" id="NME68216.1"/>
    </source>
</evidence>
<accession>A0A7X9P298</accession>
<organism evidence="2 3">
    <name type="scientific">Flammeovirga aprica JL-4</name>
    <dbReference type="NCBI Taxonomy" id="694437"/>
    <lineage>
        <taxon>Bacteria</taxon>
        <taxon>Pseudomonadati</taxon>
        <taxon>Bacteroidota</taxon>
        <taxon>Cytophagia</taxon>
        <taxon>Cytophagales</taxon>
        <taxon>Flammeovirgaceae</taxon>
        <taxon>Flammeovirga</taxon>
    </lineage>
</organism>
<dbReference type="InterPro" id="IPR000868">
    <property type="entry name" value="Isochorismatase-like_dom"/>
</dbReference>
<protein>
    <submittedName>
        <fullName evidence="2">Hydrolase</fullName>
    </submittedName>
</protein>
<dbReference type="PANTHER" id="PTHR14119:SF3">
    <property type="entry name" value="ISOCHORISMATASE DOMAIN-CONTAINING PROTEIN 2"/>
    <property type="match status" value="1"/>
</dbReference>
<feature type="domain" description="Isochorismatase-like" evidence="1">
    <location>
        <begin position="8"/>
        <end position="156"/>
    </location>
</feature>
<dbReference type="RefSeq" id="WP_169656527.1">
    <property type="nucleotide sequence ID" value="NZ_JABANE010000021.1"/>
</dbReference>
<evidence type="ECO:0000259" key="1">
    <source>
        <dbReference type="Pfam" id="PF00857"/>
    </source>
</evidence>
<keyword evidence="2" id="KW-0378">Hydrolase</keyword>
<dbReference type="Pfam" id="PF00857">
    <property type="entry name" value="Isochorismatase"/>
    <property type="match status" value="1"/>
</dbReference>
<comment type="caution">
    <text evidence="2">The sequence shown here is derived from an EMBL/GenBank/DDBJ whole genome shotgun (WGS) entry which is preliminary data.</text>
</comment>